<evidence type="ECO:0000256" key="2">
    <source>
        <dbReference type="SAM" id="Phobius"/>
    </source>
</evidence>
<feature type="non-terminal residue" evidence="3">
    <location>
        <position position="1684"/>
    </location>
</feature>
<dbReference type="EMBL" id="JAHRHJ020000005">
    <property type="protein sequence ID" value="KAH9315598.1"/>
    <property type="molecule type" value="Genomic_DNA"/>
</dbReference>
<evidence type="ECO:0000313" key="4">
    <source>
        <dbReference type="Proteomes" id="UP000824469"/>
    </source>
</evidence>
<evidence type="ECO:0000313" key="3">
    <source>
        <dbReference type="EMBL" id="KAH9315598.1"/>
    </source>
</evidence>
<proteinExistence type="predicted"/>
<dbReference type="PANTHER" id="PTHR46756:SF18">
    <property type="entry name" value="GAS2-LIKE PROTEIN PICKLED EGGS"/>
    <property type="match status" value="1"/>
</dbReference>
<sequence length="1684" mass="183721">MPNLAAKMDTQQEEAKSSTRLTSASNIREHDTDFLATRAKIWIENVLEKKYHKEETVADLLADGEILYEISKLINELLQKKFGAKIDSPVSEATHFGKQSGKYLPYSHIDSFLKICKKLGLPGVDLFSPPDAVEKRDVRRVCLCIRALSKKARSKDLDVPDFDLVTDSLLMPTDMVDAKQKYLEQNVYAISSKTECNSGPESKKKSRKNNEPFFTGPFEISPDNPDEAESKLKNPVLESSDSILGKNTVATIAIYPVSPRSPYLTIHGSSSENSTVGGSPIRNSLAEANAPLIPETNSCQKDNEGSRIKYTVLTDALNGYLEKSGSLTMENSLTEIKDPPTPANNEGKICNEHPTIIVKDIKDPVNGELEKIVTSNSDESIHEDEVDTPQLLSSLFSFVALEGDSDDADNVNDKKADGVAVQRTTRSFPTTNSTRKMIASSIPVFSVNDSVDYLNDAQEEGGRYTSVSVFLGNEKGINDVEIECKNVTKTEIVEFATANPPKLDSFDAGPENVLKGRNKEFGNPSASEAVSYTNPEIVLDVNNVNYYNVNEPKEKIECLNTKYARKGKLNIVDIDRAIIPTENILDIVNENVSKTWRVDVGPTDAPKLRNLDVGHENGWKGNNVDFYTSVPQAVGIDTDTTNISHVNNVDGCNMHEPQIKCVEIDVVNEAKPDNGNTIQTGILDTGRANMPKPESMDVDCISTKPLLVTIDAPSTPVLVSNNAYEEHRPAFLSVSNGTGQGELTNGDGIYANVLQKEEVEGGPTNILDIVNENVPKAWRVDVGPTDAPKFGSLDVGHENGWKGNSVDSYTIVPQAVAIYTDTTNVPHVTTVDGCYMCQPQTKCVEIDFVNEAKPDNGNTAQTDIVDMWRANMPKTKSVDVDCIPTKPMLVTTDAPSIPVLVSNNAYEDHGPPFLSVSNGTRKGELINRDGIYANVLQEEEVEGGSTNAPELDSLDVSPKNAQKADILFCGRRFAPQTVSVDIDQCVNKERSDTDCGATPKRESVDMVNISVSVSKVNSVDIKCTVEVEEEAVAISGNALEADNVDNESMKVLKSETVVDSAANRKTRDITHAIVTGEDTFVNAAGKGLETDNVDHEATDMTKSEIIDVDSVMNKKTWDIKFADLSAEDYVVNARKGLEADIVNEDCKRVLKSETVDVISAKHMRTCNMNCEVVTEEDSVNTANGLEVIIVTDCKKIVEVDSAPNMKTKINCSSVAEECVVDVGHKQVADNIDGDSINVLKPDIVDVDSPANTKTGDVNCAVVTDEICAANAGDIDDNSKDVLKLETVDVWSVVDMEMGDINCADVTEEDFIFNNDYSLGADNVDNDCKNVLKPETIGADSAVKTKTGYTKFPVVTEAESSVNAGNGLEEDINNDHSKKLLKSDASVDSAVNEKTSFVKHAIVVEEVSIGNTCSGLEANNFDDVPISVMNSETVAVGTAVDSVTRDIGCSVVIEEDHAAYAGKGWEAHHVFEVTTKMLKLETFGFDSAVNIKTRDINCPGLTEVDSVVNSGNKLEAENIYDYARNVLKLETDSLTNMKTRDINGEDVSDDNNFINAGNVSEENKIHKGSKNMLKLETVGVEKAVYIKTGDIFHIKRCEPSETPEENVSIARESRNQLKSSTVCERGYDDKDQRQLNETETSSPEKDETTETKHIRKPGRKGLFISLFACGFAVVGAALVTIQWRK</sequence>
<dbReference type="SUPFAM" id="SSF47576">
    <property type="entry name" value="Calponin-homology domain, CH-domain"/>
    <property type="match status" value="1"/>
</dbReference>
<name>A0AA38G5G0_TAXCH</name>
<feature type="region of interest" description="Disordered" evidence="1">
    <location>
        <begin position="194"/>
        <end position="231"/>
    </location>
</feature>
<dbReference type="Proteomes" id="UP000824469">
    <property type="component" value="Unassembled WGS sequence"/>
</dbReference>
<dbReference type="GO" id="GO:0051015">
    <property type="term" value="F:actin filament binding"/>
    <property type="evidence" value="ECO:0007669"/>
    <property type="project" value="TreeGrafter"/>
</dbReference>
<evidence type="ECO:0000256" key="1">
    <source>
        <dbReference type="SAM" id="MobiDB-lite"/>
    </source>
</evidence>
<keyword evidence="2" id="KW-0812">Transmembrane</keyword>
<feature type="region of interest" description="Disordered" evidence="1">
    <location>
        <begin position="1"/>
        <end position="23"/>
    </location>
</feature>
<keyword evidence="2" id="KW-1133">Transmembrane helix</keyword>
<dbReference type="CDD" id="cd00014">
    <property type="entry name" value="CH_SF"/>
    <property type="match status" value="1"/>
</dbReference>
<accession>A0AA38G5G0</accession>
<keyword evidence="4" id="KW-1185">Reference proteome</keyword>
<feature type="compositionally biased region" description="Basic and acidic residues" evidence="1">
    <location>
        <begin position="1624"/>
        <end position="1651"/>
    </location>
</feature>
<dbReference type="GO" id="GO:0051764">
    <property type="term" value="P:actin crosslink formation"/>
    <property type="evidence" value="ECO:0007669"/>
    <property type="project" value="TreeGrafter"/>
</dbReference>
<gene>
    <name evidence="3" type="ORF">KI387_024225</name>
</gene>
<dbReference type="GO" id="GO:0005884">
    <property type="term" value="C:actin filament"/>
    <property type="evidence" value="ECO:0007669"/>
    <property type="project" value="TreeGrafter"/>
</dbReference>
<organism evidence="3 4">
    <name type="scientific">Taxus chinensis</name>
    <name type="common">Chinese yew</name>
    <name type="synonym">Taxus wallichiana var. chinensis</name>
    <dbReference type="NCBI Taxonomy" id="29808"/>
    <lineage>
        <taxon>Eukaryota</taxon>
        <taxon>Viridiplantae</taxon>
        <taxon>Streptophyta</taxon>
        <taxon>Embryophyta</taxon>
        <taxon>Tracheophyta</taxon>
        <taxon>Spermatophyta</taxon>
        <taxon>Pinopsida</taxon>
        <taxon>Pinidae</taxon>
        <taxon>Conifers II</taxon>
        <taxon>Cupressales</taxon>
        <taxon>Taxaceae</taxon>
        <taxon>Taxus</taxon>
    </lineage>
</organism>
<feature type="transmembrane region" description="Helical" evidence="2">
    <location>
        <begin position="1661"/>
        <end position="1680"/>
    </location>
</feature>
<dbReference type="Gene3D" id="1.10.418.10">
    <property type="entry name" value="Calponin-like domain"/>
    <property type="match status" value="1"/>
</dbReference>
<evidence type="ECO:0008006" key="5">
    <source>
        <dbReference type="Google" id="ProtNLM"/>
    </source>
</evidence>
<keyword evidence="2" id="KW-0472">Membrane</keyword>
<dbReference type="InterPro" id="IPR036872">
    <property type="entry name" value="CH_dom_sf"/>
</dbReference>
<feature type="region of interest" description="Disordered" evidence="1">
    <location>
        <begin position="1601"/>
        <end position="1652"/>
    </location>
</feature>
<dbReference type="PANTHER" id="PTHR46756">
    <property type="entry name" value="TRANSGELIN"/>
    <property type="match status" value="1"/>
</dbReference>
<reference evidence="3 4" key="1">
    <citation type="journal article" date="2021" name="Nat. Plants">
        <title>The Taxus genome provides insights into paclitaxel biosynthesis.</title>
        <authorList>
            <person name="Xiong X."/>
            <person name="Gou J."/>
            <person name="Liao Q."/>
            <person name="Li Y."/>
            <person name="Zhou Q."/>
            <person name="Bi G."/>
            <person name="Li C."/>
            <person name="Du R."/>
            <person name="Wang X."/>
            <person name="Sun T."/>
            <person name="Guo L."/>
            <person name="Liang H."/>
            <person name="Lu P."/>
            <person name="Wu Y."/>
            <person name="Zhang Z."/>
            <person name="Ro D.K."/>
            <person name="Shang Y."/>
            <person name="Huang S."/>
            <person name="Yan J."/>
        </authorList>
    </citation>
    <scope>NUCLEOTIDE SEQUENCE [LARGE SCALE GENOMIC DNA]</scope>
    <source>
        <strain evidence="3">Ta-2019</strain>
    </source>
</reference>
<dbReference type="GO" id="GO:0008093">
    <property type="term" value="F:cytoskeletal anchor activity"/>
    <property type="evidence" value="ECO:0007669"/>
    <property type="project" value="TreeGrafter"/>
</dbReference>
<protein>
    <recommendedName>
        <fullName evidence="5">Calponin-homology (CH) domain-containing protein</fullName>
    </recommendedName>
</protein>
<comment type="caution">
    <text evidence="3">The sequence shown here is derived from an EMBL/GenBank/DDBJ whole genome shotgun (WGS) entry which is preliminary data.</text>
</comment>